<keyword evidence="2" id="KW-1185">Reference proteome</keyword>
<reference evidence="2" key="1">
    <citation type="journal article" date="2015" name="BMC Genomics">
        <title>Genomic and transcriptomic analysis of the endophytic fungus Pestalotiopsis fici reveals its lifestyle and high potential for synthesis of natural products.</title>
        <authorList>
            <person name="Wang X."/>
            <person name="Zhang X."/>
            <person name="Liu L."/>
            <person name="Xiang M."/>
            <person name="Wang W."/>
            <person name="Sun X."/>
            <person name="Che Y."/>
            <person name="Guo L."/>
            <person name="Liu G."/>
            <person name="Guo L."/>
            <person name="Wang C."/>
            <person name="Yin W.B."/>
            <person name="Stadler M."/>
            <person name="Zhang X."/>
            <person name="Liu X."/>
        </authorList>
    </citation>
    <scope>NUCLEOTIDE SEQUENCE [LARGE SCALE GENOMIC DNA]</scope>
    <source>
        <strain evidence="2">W106-1 / CGMCC3.15140</strain>
    </source>
</reference>
<dbReference type="eggNOG" id="ENOG502SU37">
    <property type="taxonomic scope" value="Eukaryota"/>
</dbReference>
<dbReference type="OrthoDB" id="5201563at2759"/>
<dbReference type="AlphaFoldDB" id="W3X299"/>
<name>W3X299_PESFW</name>
<dbReference type="EMBL" id="KI912113">
    <property type="protein sequence ID" value="ETS80149.1"/>
    <property type="molecule type" value="Genomic_DNA"/>
</dbReference>
<evidence type="ECO:0000313" key="1">
    <source>
        <dbReference type="EMBL" id="ETS80149.1"/>
    </source>
</evidence>
<organism evidence="1 2">
    <name type="scientific">Pestalotiopsis fici (strain W106-1 / CGMCC3.15140)</name>
    <dbReference type="NCBI Taxonomy" id="1229662"/>
    <lineage>
        <taxon>Eukaryota</taxon>
        <taxon>Fungi</taxon>
        <taxon>Dikarya</taxon>
        <taxon>Ascomycota</taxon>
        <taxon>Pezizomycotina</taxon>
        <taxon>Sordariomycetes</taxon>
        <taxon>Xylariomycetidae</taxon>
        <taxon>Amphisphaeriales</taxon>
        <taxon>Sporocadaceae</taxon>
        <taxon>Pestalotiopsis</taxon>
    </lineage>
</organism>
<dbReference type="GeneID" id="19272691"/>
<dbReference type="RefSeq" id="XP_007834450.1">
    <property type="nucleotide sequence ID" value="XM_007836259.1"/>
</dbReference>
<dbReference type="KEGG" id="pfy:PFICI_07678"/>
<proteinExistence type="predicted"/>
<protein>
    <submittedName>
        <fullName evidence="1">Uncharacterized protein</fullName>
    </submittedName>
</protein>
<dbReference type="Proteomes" id="UP000030651">
    <property type="component" value="Unassembled WGS sequence"/>
</dbReference>
<evidence type="ECO:0000313" key="2">
    <source>
        <dbReference type="Proteomes" id="UP000030651"/>
    </source>
</evidence>
<dbReference type="HOGENOM" id="CLU_141137_1_0_1"/>
<sequence>MSVTTTDNPVTTTIAETLQDYEIHLTGERDLPPRHVWVPLNDHRAPPADNPEGWLNTYRGVPNYRPINTELDRTARPWGSNGVENCFVFLMLNGVWLTGVCKY</sequence>
<gene>
    <name evidence="1" type="ORF">PFICI_07678</name>
</gene>
<accession>W3X299</accession>
<dbReference type="OMA" id="SLGRVWN"/>
<dbReference type="InParanoid" id="W3X299"/>